<evidence type="ECO:0000313" key="1">
    <source>
        <dbReference type="EMBL" id="AHL74820.1"/>
    </source>
</evidence>
<dbReference type="EMBL" id="CP007441">
    <property type="protein sequence ID" value="AHL74820.1"/>
    <property type="molecule type" value="Genomic_DNA"/>
</dbReference>
<reference evidence="2" key="1">
    <citation type="journal article" date="2014" name="Genome Announc.">
        <title>Complete Genome Sequence of the Highly Transformable Pseudomonas stutzeri Strain 28a24.</title>
        <authorList>
            <person name="Smith B.A."/>
            <person name="Dougherty K.M."/>
            <person name="Baltrus D.A."/>
        </authorList>
    </citation>
    <scope>NUCLEOTIDE SEQUENCE [LARGE SCALE GENOMIC DNA]</scope>
    <source>
        <strain evidence="2">28a24</strain>
    </source>
</reference>
<sequence>MHRLVIPLLTFGLCIPAQGDIIHIPIGQQGQTQQPLPNRGDAKNQVLERFGLADEEHPAVGQPPITRWDYREFSVYFEGNRVIDSVLHHQRITPAQRDIQP</sequence>
<dbReference type="RefSeq" id="WP_025240995.1">
    <property type="nucleotide sequence ID" value="NZ_CP007441.1"/>
</dbReference>
<dbReference type="OrthoDB" id="7063662at2"/>
<protein>
    <submittedName>
        <fullName evidence="1">Phosphodiesterase</fullName>
    </submittedName>
</protein>
<evidence type="ECO:0000313" key="2">
    <source>
        <dbReference type="Proteomes" id="UP000019522"/>
    </source>
</evidence>
<dbReference type="KEGG" id="pstt:CH92_06765"/>
<accession>W8QW32</accession>
<organism evidence="1 2">
    <name type="scientific">Stutzerimonas stutzeri</name>
    <name type="common">Pseudomonas stutzeri</name>
    <dbReference type="NCBI Taxonomy" id="316"/>
    <lineage>
        <taxon>Bacteria</taxon>
        <taxon>Pseudomonadati</taxon>
        <taxon>Pseudomonadota</taxon>
        <taxon>Gammaproteobacteria</taxon>
        <taxon>Pseudomonadales</taxon>
        <taxon>Pseudomonadaceae</taxon>
        <taxon>Stutzerimonas</taxon>
    </lineage>
</organism>
<proteinExistence type="predicted"/>
<dbReference type="AlphaFoldDB" id="W8QW32"/>
<reference evidence="1 2" key="2">
    <citation type="submission" date="2014-03" db="EMBL/GenBank/DDBJ databases">
        <authorList>
            <person name="Baltrus D."/>
            <person name="Dougherty K."/>
        </authorList>
    </citation>
    <scope>NUCLEOTIDE SEQUENCE</scope>
    <source>
        <strain evidence="1 2">28a24</strain>
    </source>
</reference>
<dbReference type="Proteomes" id="UP000019522">
    <property type="component" value="Chromosome"/>
</dbReference>
<name>W8QW32_STUST</name>
<gene>
    <name evidence="1" type="ORF">CH92_06765</name>
</gene>
<dbReference type="PATRIC" id="fig|316.77.peg.1349"/>